<feature type="compositionally biased region" description="Basic and acidic residues" evidence="1">
    <location>
        <begin position="512"/>
        <end position="522"/>
    </location>
</feature>
<dbReference type="InterPro" id="IPR054708">
    <property type="entry name" value="MTPAP-like_central"/>
</dbReference>
<dbReference type="InterPro" id="IPR058920">
    <property type="entry name" value="PAP-OAS1-bd-rel"/>
</dbReference>
<evidence type="ECO:0000259" key="2">
    <source>
        <dbReference type="Pfam" id="PF22600"/>
    </source>
</evidence>
<dbReference type="SUPFAM" id="SSF81301">
    <property type="entry name" value="Nucleotidyltransferase"/>
    <property type="match status" value="1"/>
</dbReference>
<sequence length="733" mass="82342">MSNSWDKVCSFLETMDIQNLRSPHPSSFSSSLSSNCDVNPLPIDVRRWEVGDRTAQQILSVIQPNAESENRRKEIIEYLQRLIEDVFEIKVFPFGSVPLKTYLPHGDIDLTVVSYSNTGQDLAAEICHLLENEEKRNTSFQVKDVLCVPAQVKIVKCTVGGICVDISFNQTAGLCALYFLEQVDRFIGKDHFFKRSVILIKAWCYYESRILGGFHGLISTYALETMVLHVINLFHSSLTCPLAVLYKFLEYYSTFDWTRYCIDINGLVLISSLPDIVVQAPHGCDDLLLTDNFLRSSREAILSSMGVVGTKNSVFPVKFLNILDPLRDNNNLGRSVNKGNFHRIKAALSYGTKKLGDILMLPSQSIECGLEKFFKDTLERNGNGRRADVTVPVDKYGSNIFTGNSDHDHLLSGIHYALWFLDYGVMYPVLPEASAHCMVWNNQCMEMGHNVQFDQSLYKNINISPPSVNYLTSFPQTNAAYVTEERKSRGTGTYIPNLEHVMGRHFNLEARNEEQEKRKEVESVDSPSCTSRKANLSSGVGGNINAFNFSIEDFPILPGSKPIPIKVNQSNPLETKQFKETSVSLDSIEFDSFKHSSPRSLSLSEAGKQSDSDVSAILDLVSDPTTMTVLEDQDSSKSEEKMCEFLMPFLCIVHSSQSFAAASYSDLSHPSSLPLFWKCRVVPVQPLQLADDSEFPPLSRPPEPVITLNKKEFPPLRACLKSQKKGKWKSVFK</sequence>
<dbReference type="Gramene" id="AUR62030630-RA">
    <property type="protein sequence ID" value="AUR62030630-RA:cds"/>
    <property type="gene ID" value="AUR62030630"/>
</dbReference>
<dbReference type="Pfam" id="PF22600">
    <property type="entry name" value="MTPAP-like_central"/>
    <property type="match status" value="1"/>
</dbReference>
<dbReference type="Gene3D" id="1.10.1410.10">
    <property type="match status" value="1"/>
</dbReference>
<reference evidence="4" key="2">
    <citation type="submission" date="2021-03" db="UniProtKB">
        <authorList>
            <consortium name="EnsemblPlants"/>
        </authorList>
    </citation>
    <scope>IDENTIFICATION</scope>
</reference>
<dbReference type="PANTHER" id="PTHR45979">
    <property type="entry name" value="PAP/OAS1 SUBSTRATE-BINDING DOMAIN SUPERFAMILY"/>
    <property type="match status" value="1"/>
</dbReference>
<dbReference type="PANTHER" id="PTHR45979:SF30">
    <property type="entry name" value="NUCLEOTIDYLTRANSFERASE"/>
    <property type="match status" value="1"/>
</dbReference>
<feature type="compositionally biased region" description="Polar residues" evidence="1">
    <location>
        <begin position="525"/>
        <end position="534"/>
    </location>
</feature>
<dbReference type="SUPFAM" id="SSF81631">
    <property type="entry name" value="PAP/OAS1 substrate-binding domain"/>
    <property type="match status" value="1"/>
</dbReference>
<evidence type="ECO:0000259" key="3">
    <source>
        <dbReference type="Pfam" id="PF26180"/>
    </source>
</evidence>
<proteinExistence type="predicted"/>
<dbReference type="OMA" id="TMPIDGE"/>
<feature type="domain" description="Poly(A) RNA polymerase mitochondrial-like central palm" evidence="2">
    <location>
        <begin position="56"/>
        <end position="175"/>
    </location>
</feature>
<evidence type="ECO:0008006" key="6">
    <source>
        <dbReference type="Google" id="ProtNLM"/>
    </source>
</evidence>
<keyword evidence="5" id="KW-1185">Reference proteome</keyword>
<dbReference type="InterPro" id="IPR058921">
    <property type="entry name" value="PAP/OAS1-rel"/>
</dbReference>
<accession>A0A803MJP7</accession>
<dbReference type="AlphaFoldDB" id="A0A803MJP7"/>
<evidence type="ECO:0000256" key="1">
    <source>
        <dbReference type="SAM" id="MobiDB-lite"/>
    </source>
</evidence>
<evidence type="ECO:0000313" key="5">
    <source>
        <dbReference type="Proteomes" id="UP000596660"/>
    </source>
</evidence>
<protein>
    <recommendedName>
        <fullName evidence="6">Polymerase nucleotidyl transferase domain-containing protein</fullName>
    </recommendedName>
</protein>
<dbReference type="EnsemblPlants" id="AUR62030630-RA">
    <property type="protein sequence ID" value="AUR62030630-RA:cds"/>
    <property type="gene ID" value="AUR62030630"/>
</dbReference>
<dbReference type="CDD" id="cd05402">
    <property type="entry name" value="NT_PAP_TUTase"/>
    <property type="match status" value="1"/>
</dbReference>
<feature type="region of interest" description="Disordered" evidence="1">
    <location>
        <begin position="512"/>
        <end position="534"/>
    </location>
</feature>
<dbReference type="Proteomes" id="UP000596660">
    <property type="component" value="Unplaced"/>
</dbReference>
<dbReference type="InterPro" id="IPR043519">
    <property type="entry name" value="NT_sf"/>
</dbReference>
<dbReference type="Gene3D" id="3.30.460.10">
    <property type="entry name" value="Beta Polymerase, domain 2"/>
    <property type="match status" value="1"/>
</dbReference>
<name>A0A803MJP7_CHEQI</name>
<organism evidence="4 5">
    <name type="scientific">Chenopodium quinoa</name>
    <name type="common">Quinoa</name>
    <dbReference type="NCBI Taxonomy" id="63459"/>
    <lineage>
        <taxon>Eukaryota</taxon>
        <taxon>Viridiplantae</taxon>
        <taxon>Streptophyta</taxon>
        <taxon>Embryophyta</taxon>
        <taxon>Tracheophyta</taxon>
        <taxon>Spermatophyta</taxon>
        <taxon>Magnoliopsida</taxon>
        <taxon>eudicotyledons</taxon>
        <taxon>Gunneridae</taxon>
        <taxon>Pentapetalae</taxon>
        <taxon>Caryophyllales</taxon>
        <taxon>Chenopodiaceae</taxon>
        <taxon>Chenopodioideae</taxon>
        <taxon>Atripliceae</taxon>
        <taxon>Chenopodium</taxon>
    </lineage>
</organism>
<dbReference type="Pfam" id="PF26180">
    <property type="entry name" value="PAP-OAS1"/>
    <property type="match status" value="1"/>
</dbReference>
<reference evidence="4" key="1">
    <citation type="journal article" date="2017" name="Nature">
        <title>The genome of Chenopodium quinoa.</title>
        <authorList>
            <person name="Jarvis D.E."/>
            <person name="Ho Y.S."/>
            <person name="Lightfoot D.J."/>
            <person name="Schmoeckel S.M."/>
            <person name="Li B."/>
            <person name="Borm T.J.A."/>
            <person name="Ohyanagi H."/>
            <person name="Mineta K."/>
            <person name="Michell C.T."/>
            <person name="Saber N."/>
            <person name="Kharbatia N.M."/>
            <person name="Rupper R.R."/>
            <person name="Sharp A.R."/>
            <person name="Dally N."/>
            <person name="Boughton B.A."/>
            <person name="Woo Y.H."/>
            <person name="Gao G."/>
            <person name="Schijlen E.G.W.M."/>
            <person name="Guo X."/>
            <person name="Momin A.A."/>
            <person name="Negrao S."/>
            <person name="Al-Babili S."/>
            <person name="Gehring C."/>
            <person name="Roessner U."/>
            <person name="Jung C."/>
            <person name="Murphy K."/>
            <person name="Arold S.T."/>
            <person name="Gojobori T."/>
            <person name="van der Linden C.G."/>
            <person name="van Loo E.N."/>
            <person name="Jellen E.N."/>
            <person name="Maughan P.J."/>
            <person name="Tester M."/>
        </authorList>
    </citation>
    <scope>NUCLEOTIDE SEQUENCE [LARGE SCALE GENOMIC DNA]</scope>
    <source>
        <strain evidence="4">cv. PI 614886</strain>
    </source>
</reference>
<evidence type="ECO:0000313" key="4">
    <source>
        <dbReference type="EnsemblPlants" id="AUR62030630-RA:cds"/>
    </source>
</evidence>
<feature type="domain" description="PAP/OAS1 substrate-binding-related" evidence="3">
    <location>
        <begin position="187"/>
        <end position="378"/>
    </location>
</feature>